<evidence type="ECO:0000256" key="2">
    <source>
        <dbReference type="ARBA" id="ARBA00022679"/>
    </source>
</evidence>
<dbReference type="PROSITE" id="PS50890">
    <property type="entry name" value="PUA"/>
    <property type="match status" value="1"/>
</dbReference>
<dbReference type="Gene3D" id="3.30.750.80">
    <property type="entry name" value="RNA methyltransferase domain (HRMD) like"/>
    <property type="match status" value="1"/>
</dbReference>
<protein>
    <submittedName>
        <fullName evidence="6">Class I SAM-dependent rRNA methyltransferase</fullName>
    </submittedName>
</protein>
<reference evidence="6 7" key="1">
    <citation type="submission" date="2020-08" db="EMBL/GenBank/DDBJ databases">
        <title>A Genomic Blueprint of the Chicken Gut Microbiome.</title>
        <authorList>
            <person name="Gilroy R."/>
            <person name="Ravi A."/>
            <person name="Getino M."/>
            <person name="Pursley I."/>
            <person name="Horton D.L."/>
            <person name="Alikhan N.-F."/>
            <person name="Baker D."/>
            <person name="Gharbi K."/>
            <person name="Hall N."/>
            <person name="Watson M."/>
            <person name="Adriaenssens E.M."/>
            <person name="Foster-Nyarko E."/>
            <person name="Jarju S."/>
            <person name="Secka A."/>
            <person name="Antonio M."/>
            <person name="Oren A."/>
            <person name="Chaudhuri R."/>
            <person name="La Ragione R.M."/>
            <person name="Hildebrand F."/>
            <person name="Pallen M.J."/>
        </authorList>
    </citation>
    <scope>NUCLEOTIDE SEQUENCE [LARGE SCALE GENOMIC DNA]</scope>
    <source>
        <strain evidence="6 7">Sa5YUA1</strain>
    </source>
</reference>
<keyword evidence="1 6" id="KW-0489">Methyltransferase</keyword>
<dbReference type="EMBL" id="JACSQT010000008">
    <property type="protein sequence ID" value="MBD7938480.1"/>
    <property type="molecule type" value="Genomic_DNA"/>
</dbReference>
<organism evidence="6 7">
    <name type="scientific">Cytobacillus stercorigallinarum</name>
    <dbReference type="NCBI Taxonomy" id="2762240"/>
    <lineage>
        <taxon>Bacteria</taxon>
        <taxon>Bacillati</taxon>
        <taxon>Bacillota</taxon>
        <taxon>Bacilli</taxon>
        <taxon>Bacillales</taxon>
        <taxon>Bacillaceae</taxon>
        <taxon>Cytobacillus</taxon>
    </lineage>
</organism>
<evidence type="ECO:0000256" key="1">
    <source>
        <dbReference type="ARBA" id="ARBA00022603"/>
    </source>
</evidence>
<sequence length="393" mass="44837">MKLTVRPSYIKKYKEGFPLINEQSVERIPQMDEGTIVELVNEKGQFLCKGYYGIQNKGRGWVLTTNQHEQIDQAFFMEKLKTAVNHRQKLFNDPETTAFRIFNGEGDGVGGVTIDYYDTYYCISWYSEGIYQFKQEIITALEQCLPVKAIYEKKRFNHKGQYVEDDDFVCGEKPTFPIIVKENGINYPIYLNDGAMVGVFLDQREVRKKIRDQYANGKTILNTFSYTGAFSAAAALGGAVKTTSVDLANRSKAKTIEMFSVNGIDYEEQDIIVEDVFKYFKYAVRKKVTFDLVILDPPSFARSKKHTFSVAKDYASLLEEAISITNQGGVIVASSNASNVSMKKFKTFVAKAFSSANEKYKIIEEFTLPHDFKTNSSYQESNYLKVLFIRKNT</sequence>
<dbReference type="CDD" id="cd02440">
    <property type="entry name" value="AdoMet_MTases"/>
    <property type="match status" value="1"/>
</dbReference>
<dbReference type="InterPro" id="IPR029063">
    <property type="entry name" value="SAM-dependent_MTases_sf"/>
</dbReference>
<keyword evidence="7" id="KW-1185">Reference proteome</keyword>
<dbReference type="SUPFAM" id="SSF53335">
    <property type="entry name" value="S-adenosyl-L-methionine-dependent methyltransferases"/>
    <property type="match status" value="1"/>
</dbReference>
<evidence type="ECO:0000313" key="6">
    <source>
        <dbReference type="EMBL" id="MBD7938480.1"/>
    </source>
</evidence>
<dbReference type="RefSeq" id="WP_191815730.1">
    <property type="nucleotide sequence ID" value="NZ_JACSQT010000008.1"/>
</dbReference>
<dbReference type="InterPro" id="IPR041532">
    <property type="entry name" value="RlmI-like_PUA"/>
</dbReference>
<evidence type="ECO:0000256" key="3">
    <source>
        <dbReference type="ARBA" id="ARBA00022691"/>
    </source>
</evidence>
<keyword evidence="2" id="KW-0808">Transferase</keyword>
<evidence type="ECO:0000259" key="5">
    <source>
        <dbReference type="Pfam" id="PF17785"/>
    </source>
</evidence>
<dbReference type="CDD" id="cd11572">
    <property type="entry name" value="RlmI_M_like"/>
    <property type="match status" value="1"/>
</dbReference>
<keyword evidence="3" id="KW-0949">S-adenosyl-L-methionine</keyword>
<dbReference type="GO" id="GO:0008168">
    <property type="term" value="F:methyltransferase activity"/>
    <property type="evidence" value="ECO:0007669"/>
    <property type="project" value="UniProtKB-KW"/>
</dbReference>
<feature type="domain" description="RlmI-like PUA" evidence="5">
    <location>
        <begin position="3"/>
        <end position="64"/>
    </location>
</feature>
<dbReference type="Gene3D" id="2.30.130.10">
    <property type="entry name" value="PUA domain"/>
    <property type="match status" value="1"/>
</dbReference>
<dbReference type="Proteomes" id="UP000657931">
    <property type="component" value="Unassembled WGS sequence"/>
</dbReference>
<evidence type="ECO:0000313" key="7">
    <source>
        <dbReference type="Proteomes" id="UP000657931"/>
    </source>
</evidence>
<dbReference type="PANTHER" id="PTHR43042:SF3">
    <property type="entry name" value="RIBOSOMAL RNA LARGE SUBUNIT METHYLTRANSFERASE YWBD-RELATED"/>
    <property type="match status" value="1"/>
</dbReference>
<comment type="caution">
    <text evidence="6">The sequence shown here is derived from an EMBL/GenBank/DDBJ whole genome shotgun (WGS) entry which is preliminary data.</text>
</comment>
<dbReference type="SUPFAM" id="SSF88697">
    <property type="entry name" value="PUA domain-like"/>
    <property type="match status" value="1"/>
</dbReference>
<dbReference type="Gene3D" id="3.40.50.150">
    <property type="entry name" value="Vaccinia Virus protein VP39"/>
    <property type="match status" value="1"/>
</dbReference>
<dbReference type="InterPro" id="IPR036974">
    <property type="entry name" value="PUA_sf"/>
</dbReference>
<dbReference type="PANTHER" id="PTHR43042">
    <property type="entry name" value="SAM-DEPENDENT METHYLTRANSFERASE"/>
    <property type="match status" value="1"/>
</dbReference>
<accession>A0ABR8QSH6</accession>
<dbReference type="Pfam" id="PF17785">
    <property type="entry name" value="PUA_3"/>
    <property type="match status" value="1"/>
</dbReference>
<dbReference type="GO" id="GO:0032259">
    <property type="term" value="P:methylation"/>
    <property type="evidence" value="ECO:0007669"/>
    <property type="project" value="UniProtKB-KW"/>
</dbReference>
<dbReference type="InterPro" id="IPR015947">
    <property type="entry name" value="PUA-like_sf"/>
</dbReference>
<dbReference type="InterPro" id="IPR019614">
    <property type="entry name" value="SAM-dep_methyl-trfase"/>
</dbReference>
<feature type="domain" description="S-adenosylmethionine-dependent methyltransferase" evidence="4">
    <location>
        <begin position="115"/>
        <end position="341"/>
    </location>
</feature>
<proteinExistence type="predicted"/>
<name>A0ABR8QSH6_9BACI</name>
<evidence type="ECO:0000259" key="4">
    <source>
        <dbReference type="Pfam" id="PF10672"/>
    </source>
</evidence>
<dbReference type="Pfam" id="PF10672">
    <property type="entry name" value="Methyltrans_SAM"/>
    <property type="match status" value="1"/>
</dbReference>
<gene>
    <name evidence="6" type="ORF">H9655_15700</name>
</gene>